<dbReference type="InterPro" id="IPR005119">
    <property type="entry name" value="LysR_subst-bd"/>
</dbReference>
<proteinExistence type="inferred from homology"/>
<protein>
    <submittedName>
        <fullName evidence="6">LysR family transcriptional regulator</fullName>
    </submittedName>
</protein>
<evidence type="ECO:0000256" key="2">
    <source>
        <dbReference type="ARBA" id="ARBA00023015"/>
    </source>
</evidence>
<reference evidence="7" key="1">
    <citation type="journal article" date="2019" name="Int. J. Syst. Evol. Microbiol.">
        <title>The Global Catalogue of Microorganisms (GCM) 10K type strain sequencing project: providing services to taxonomists for standard genome sequencing and annotation.</title>
        <authorList>
            <consortium name="The Broad Institute Genomics Platform"/>
            <consortium name="The Broad Institute Genome Sequencing Center for Infectious Disease"/>
            <person name="Wu L."/>
            <person name="Ma J."/>
        </authorList>
    </citation>
    <scope>NUCLEOTIDE SEQUENCE [LARGE SCALE GENOMIC DNA]</scope>
    <source>
        <strain evidence="7">KCTC 42424</strain>
    </source>
</reference>
<accession>A0ABV7VWW6</accession>
<gene>
    <name evidence="6" type="ORF">ACFOMG_16505</name>
</gene>
<dbReference type="SUPFAM" id="SSF53850">
    <property type="entry name" value="Periplasmic binding protein-like II"/>
    <property type="match status" value="1"/>
</dbReference>
<dbReference type="EMBL" id="JBHRYB010000016">
    <property type="protein sequence ID" value="MFC3681709.1"/>
    <property type="molecule type" value="Genomic_DNA"/>
</dbReference>
<keyword evidence="3" id="KW-0238">DNA-binding</keyword>
<dbReference type="InterPro" id="IPR000847">
    <property type="entry name" value="LysR_HTH_N"/>
</dbReference>
<feature type="domain" description="HTH lysR-type" evidence="5">
    <location>
        <begin position="12"/>
        <end position="69"/>
    </location>
</feature>
<dbReference type="SUPFAM" id="SSF46785">
    <property type="entry name" value="Winged helix' DNA-binding domain"/>
    <property type="match status" value="1"/>
</dbReference>
<evidence type="ECO:0000313" key="6">
    <source>
        <dbReference type="EMBL" id="MFC3681709.1"/>
    </source>
</evidence>
<evidence type="ECO:0000256" key="3">
    <source>
        <dbReference type="ARBA" id="ARBA00023125"/>
    </source>
</evidence>
<dbReference type="InterPro" id="IPR036390">
    <property type="entry name" value="WH_DNA-bd_sf"/>
</dbReference>
<evidence type="ECO:0000256" key="4">
    <source>
        <dbReference type="ARBA" id="ARBA00023163"/>
    </source>
</evidence>
<evidence type="ECO:0000313" key="7">
    <source>
        <dbReference type="Proteomes" id="UP001595722"/>
    </source>
</evidence>
<comment type="caution">
    <text evidence="6">The sequence shown here is derived from an EMBL/GenBank/DDBJ whole genome shotgun (WGS) entry which is preliminary data.</text>
</comment>
<dbReference type="PROSITE" id="PS50931">
    <property type="entry name" value="HTH_LYSR"/>
    <property type="match status" value="1"/>
</dbReference>
<keyword evidence="4" id="KW-0804">Transcription</keyword>
<comment type="similarity">
    <text evidence="1">Belongs to the LysR transcriptional regulatory family.</text>
</comment>
<sequence>MPLTVQRLVNRLSLRQLQLFQAVNEQGGYGKAAELLGLTQPAVSAQIKQLEEAVGHKLFEYVGRKLYRTQAGDIVAASVNQVFEQLKHMQASLHALEGKISGDLRVTAVNTAQFVLPYLLQPFLREHPDIATQVHVVNRQNAIERLKNNRDDLVVMGMVPSERPFTSLPFLDNELVPVWRGDHPLAQKQASSGKQLTAQQFLDLPQLVREHGSGTRLALELHCQQQRLNFKPHMELGSSDALKHAILAGLGVSVVPKLGIKAELELGQLQIADVDGFPLRRSWCLVYPSAKQPSPATQAFINYVQQNTALLARQFGVGPY</sequence>
<dbReference type="Proteomes" id="UP001595722">
    <property type="component" value="Unassembled WGS sequence"/>
</dbReference>
<evidence type="ECO:0000256" key="1">
    <source>
        <dbReference type="ARBA" id="ARBA00009437"/>
    </source>
</evidence>
<dbReference type="RefSeq" id="WP_376868283.1">
    <property type="nucleotide sequence ID" value="NZ_JBHRYB010000016.1"/>
</dbReference>
<dbReference type="PANTHER" id="PTHR30126">
    <property type="entry name" value="HTH-TYPE TRANSCRIPTIONAL REGULATOR"/>
    <property type="match status" value="1"/>
</dbReference>
<keyword evidence="2" id="KW-0805">Transcription regulation</keyword>
<dbReference type="Pfam" id="PF03466">
    <property type="entry name" value="LysR_substrate"/>
    <property type="match status" value="1"/>
</dbReference>
<name>A0ABV7VWW6_9GAMM</name>
<dbReference type="Gene3D" id="3.40.190.290">
    <property type="match status" value="1"/>
</dbReference>
<keyword evidence="7" id="KW-1185">Reference proteome</keyword>
<evidence type="ECO:0000259" key="5">
    <source>
        <dbReference type="PROSITE" id="PS50931"/>
    </source>
</evidence>
<dbReference type="InterPro" id="IPR036388">
    <property type="entry name" value="WH-like_DNA-bd_sf"/>
</dbReference>
<dbReference type="PRINTS" id="PR00039">
    <property type="entry name" value="HTHLYSR"/>
</dbReference>
<dbReference type="Gene3D" id="1.10.10.10">
    <property type="entry name" value="Winged helix-like DNA-binding domain superfamily/Winged helix DNA-binding domain"/>
    <property type="match status" value="1"/>
</dbReference>
<dbReference type="Pfam" id="PF00126">
    <property type="entry name" value="HTH_1"/>
    <property type="match status" value="1"/>
</dbReference>
<dbReference type="PANTHER" id="PTHR30126:SF5">
    <property type="entry name" value="HTH-TYPE TRANSCRIPTIONAL ACTIVATOR CMPR"/>
    <property type="match status" value="1"/>
</dbReference>
<organism evidence="6 7">
    <name type="scientific">Bacterioplanoides pacificum</name>
    <dbReference type="NCBI Taxonomy" id="1171596"/>
    <lineage>
        <taxon>Bacteria</taxon>
        <taxon>Pseudomonadati</taxon>
        <taxon>Pseudomonadota</taxon>
        <taxon>Gammaproteobacteria</taxon>
        <taxon>Oceanospirillales</taxon>
        <taxon>Oceanospirillaceae</taxon>
        <taxon>Bacterioplanoides</taxon>
    </lineage>
</organism>